<organism evidence="1 2">
    <name type="scientific">Blumeria graminis f. sp. tritici</name>
    <dbReference type="NCBI Taxonomy" id="62690"/>
    <lineage>
        <taxon>Eukaryota</taxon>
        <taxon>Fungi</taxon>
        <taxon>Dikarya</taxon>
        <taxon>Ascomycota</taxon>
        <taxon>Pezizomycotina</taxon>
        <taxon>Leotiomycetes</taxon>
        <taxon>Erysiphales</taxon>
        <taxon>Erysiphaceae</taxon>
        <taxon>Blumeria</taxon>
    </lineage>
</organism>
<name>A0A9X9MGA3_BLUGR</name>
<proteinExistence type="predicted"/>
<keyword evidence="2" id="KW-1185">Reference proteome</keyword>
<dbReference type="Proteomes" id="UP000324639">
    <property type="component" value="Chromosome Bgt_-05"/>
</dbReference>
<dbReference type="EMBL" id="LR026988">
    <property type="protein sequence ID" value="VDB86139.1"/>
    <property type="molecule type" value="Genomic_DNA"/>
</dbReference>
<evidence type="ECO:0000313" key="2">
    <source>
        <dbReference type="Proteomes" id="UP000324639"/>
    </source>
</evidence>
<dbReference type="AlphaFoldDB" id="A0A9X9MGA3"/>
<gene>
    <name evidence="1" type="ORF">BGT96224V316_LOCUS3749</name>
</gene>
<reference evidence="1 2" key="1">
    <citation type="submission" date="2018-08" db="EMBL/GenBank/DDBJ databases">
        <authorList>
            <person name="Muller C M."/>
        </authorList>
    </citation>
    <scope>NUCLEOTIDE SEQUENCE [LARGE SCALE GENOMIC DNA]</scope>
</reference>
<sequence length="54" mass="5624">MSPHYIKISLASKLRLANSAIKQVTVVKPGFAIQAEGDGARSALLSGAILLEST</sequence>
<accession>A0A9X9MGA3</accession>
<protein>
    <submittedName>
        <fullName evidence="1">Bgt-20330</fullName>
    </submittedName>
</protein>
<evidence type="ECO:0000313" key="1">
    <source>
        <dbReference type="EMBL" id="VDB86139.1"/>
    </source>
</evidence>